<dbReference type="Proteomes" id="UP001044222">
    <property type="component" value="Chromosome 16"/>
</dbReference>
<evidence type="ECO:0000256" key="1">
    <source>
        <dbReference type="SAM" id="Coils"/>
    </source>
</evidence>
<feature type="region of interest" description="Disordered" evidence="2">
    <location>
        <begin position="101"/>
        <end position="123"/>
    </location>
</feature>
<name>A0A9D3LPB3_ANGAN</name>
<dbReference type="EMBL" id="JAFIRN010000016">
    <property type="protein sequence ID" value="KAG5833154.1"/>
    <property type="molecule type" value="Genomic_DNA"/>
</dbReference>
<accession>A0A9D3LPB3</accession>
<sequence>MDIKYEMLKSLLDADISGMRPEESKRLIDQLRNAISNTKEELQTIREERERIDKDMERWILNSDRLMPMAAKHAEALRAWDTERKRKLALSRQVEEPEVSLSSSCAPAEGGMKERRRRKASLEKEEKRLTALCSQSRQSLAEVQSRCLAAEEELRRLQGQVAMAASGQSQKSKEEQLVDEYVAKLDVAATVRYAGVTGRSAPRRGGRENHAAVSADSGSQQTSSKPKNNRKARK</sequence>
<evidence type="ECO:0000313" key="4">
    <source>
        <dbReference type="Proteomes" id="UP001044222"/>
    </source>
</evidence>
<dbReference type="AlphaFoldDB" id="A0A9D3LPB3"/>
<reference evidence="3" key="1">
    <citation type="submission" date="2021-01" db="EMBL/GenBank/DDBJ databases">
        <title>A chromosome-scale assembly of European eel, Anguilla anguilla.</title>
        <authorList>
            <person name="Henkel C."/>
            <person name="Jong-Raadsen S.A."/>
            <person name="Dufour S."/>
            <person name="Weltzien F.-A."/>
            <person name="Palstra A.P."/>
            <person name="Pelster B."/>
            <person name="Spaink H.P."/>
            <person name="Van Den Thillart G.E."/>
            <person name="Jansen H."/>
            <person name="Zahm M."/>
            <person name="Klopp C."/>
            <person name="Cedric C."/>
            <person name="Louis A."/>
            <person name="Berthelot C."/>
            <person name="Parey E."/>
            <person name="Roest Crollius H."/>
            <person name="Montfort J."/>
            <person name="Robinson-Rechavi M."/>
            <person name="Bucao C."/>
            <person name="Bouchez O."/>
            <person name="Gislard M."/>
            <person name="Lluch J."/>
            <person name="Milhes M."/>
            <person name="Lampietro C."/>
            <person name="Lopez Roques C."/>
            <person name="Donnadieu C."/>
            <person name="Braasch I."/>
            <person name="Desvignes T."/>
            <person name="Postlethwait J."/>
            <person name="Bobe J."/>
            <person name="Guiguen Y."/>
            <person name="Dirks R."/>
        </authorList>
    </citation>
    <scope>NUCLEOTIDE SEQUENCE</scope>
    <source>
        <strain evidence="3">Tag_6206</strain>
        <tissue evidence="3">Liver</tissue>
    </source>
</reference>
<organism evidence="3 4">
    <name type="scientific">Anguilla anguilla</name>
    <name type="common">European freshwater eel</name>
    <name type="synonym">Muraena anguilla</name>
    <dbReference type="NCBI Taxonomy" id="7936"/>
    <lineage>
        <taxon>Eukaryota</taxon>
        <taxon>Metazoa</taxon>
        <taxon>Chordata</taxon>
        <taxon>Craniata</taxon>
        <taxon>Vertebrata</taxon>
        <taxon>Euteleostomi</taxon>
        <taxon>Actinopterygii</taxon>
        <taxon>Neopterygii</taxon>
        <taxon>Teleostei</taxon>
        <taxon>Anguilliformes</taxon>
        <taxon>Anguillidae</taxon>
        <taxon>Anguilla</taxon>
    </lineage>
</organism>
<feature type="coiled-coil region" evidence="1">
    <location>
        <begin position="28"/>
        <end position="55"/>
    </location>
</feature>
<keyword evidence="4" id="KW-1185">Reference proteome</keyword>
<protein>
    <submittedName>
        <fullName evidence="3">Uncharacterized protein</fullName>
    </submittedName>
</protein>
<feature type="region of interest" description="Disordered" evidence="2">
    <location>
        <begin position="196"/>
        <end position="234"/>
    </location>
</feature>
<evidence type="ECO:0000313" key="3">
    <source>
        <dbReference type="EMBL" id="KAG5833154.1"/>
    </source>
</evidence>
<proteinExistence type="predicted"/>
<feature type="compositionally biased region" description="Polar residues" evidence="2">
    <location>
        <begin position="216"/>
        <end position="226"/>
    </location>
</feature>
<evidence type="ECO:0000256" key="2">
    <source>
        <dbReference type="SAM" id="MobiDB-lite"/>
    </source>
</evidence>
<gene>
    <name evidence="3" type="ORF">ANANG_G00272840</name>
</gene>
<keyword evidence="1" id="KW-0175">Coiled coil</keyword>
<comment type="caution">
    <text evidence="3">The sequence shown here is derived from an EMBL/GenBank/DDBJ whole genome shotgun (WGS) entry which is preliminary data.</text>
</comment>